<feature type="transmembrane region" description="Helical" evidence="1">
    <location>
        <begin position="247"/>
        <end position="266"/>
    </location>
</feature>
<feature type="transmembrane region" description="Helical" evidence="1">
    <location>
        <begin position="69"/>
        <end position="93"/>
    </location>
</feature>
<reference evidence="3 4" key="2">
    <citation type="journal article" date="2015" name="MBio">
        <title>Genome sequence of the Drosophila melanogaster male-killing Spiroplasma strain MSRO endosymbiont.</title>
        <authorList>
            <person name="Paredes J.C."/>
            <person name="Herren J.K."/>
            <person name="Schupfer F."/>
            <person name="Marin R."/>
            <person name="Claverol S."/>
            <person name="Kuo C.H."/>
            <person name="Lemaitre B."/>
            <person name="Beven L."/>
        </authorList>
    </citation>
    <scope>NUCLEOTIDE SEQUENCE [LARGE SCALE GENOMIC DNA]</scope>
    <source>
        <strain evidence="3 4">MSRO</strain>
    </source>
</reference>
<proteinExistence type="predicted"/>
<comment type="caution">
    <text evidence="3">The sequence shown here is derived from an EMBL/GenBank/DDBJ whole genome shotgun (WGS) entry which is preliminary data.</text>
</comment>
<dbReference type="RefSeq" id="WP_040092491.1">
    <property type="nucleotide sequence ID" value="NZ_CM020866.1"/>
</dbReference>
<name>A0A2P6FA53_9MOLU</name>
<feature type="transmembrane region" description="Helical" evidence="1">
    <location>
        <begin position="318"/>
        <end position="335"/>
    </location>
</feature>
<keyword evidence="4" id="KW-1185">Reference proteome</keyword>
<feature type="transmembrane region" description="Helical" evidence="1">
    <location>
        <begin position="37"/>
        <end position="57"/>
    </location>
</feature>
<feature type="transmembrane region" description="Helical" evidence="1">
    <location>
        <begin position="463"/>
        <end position="486"/>
    </location>
</feature>
<gene>
    <name evidence="3" type="ORF">SMSRO_SF000930</name>
    <name evidence="2" type="ORF">SMSRO_SF029850</name>
</gene>
<dbReference type="EMBL" id="JTLV02000001">
    <property type="protein sequence ID" value="PQM30333.1"/>
    <property type="molecule type" value="Genomic_DNA"/>
</dbReference>
<feature type="transmembrane region" description="Helical" evidence="1">
    <location>
        <begin position="341"/>
        <end position="361"/>
    </location>
</feature>
<feature type="transmembrane region" description="Helical" evidence="1">
    <location>
        <begin position="381"/>
        <end position="400"/>
    </location>
</feature>
<dbReference type="EMBL" id="JTLV02000007">
    <property type="protein sequence ID" value="PQM29815.1"/>
    <property type="molecule type" value="Genomic_DNA"/>
</dbReference>
<feature type="transmembrane region" description="Helical" evidence="1">
    <location>
        <begin position="6"/>
        <end position="30"/>
    </location>
</feature>
<keyword evidence="1" id="KW-0472">Membrane</keyword>
<accession>A0A2P6FA53</accession>
<feature type="transmembrane region" description="Helical" evidence="1">
    <location>
        <begin position="431"/>
        <end position="451"/>
    </location>
</feature>
<reference evidence="3" key="1">
    <citation type="submission" date="2014-10" db="EMBL/GenBank/DDBJ databases">
        <authorList>
            <person name="Seo M.-J."/>
            <person name="Seok Y.J."/>
            <person name="Cha I.-T."/>
        </authorList>
    </citation>
    <scope>NUCLEOTIDE SEQUENCE</scope>
    <source>
        <strain evidence="3">MSRO</strain>
    </source>
</reference>
<keyword evidence="1" id="KW-0812">Transmembrane</keyword>
<evidence type="ECO:0008006" key="5">
    <source>
        <dbReference type="Google" id="ProtNLM"/>
    </source>
</evidence>
<evidence type="ECO:0000313" key="4">
    <source>
        <dbReference type="Proteomes" id="UP000031565"/>
    </source>
</evidence>
<protein>
    <recommendedName>
        <fullName evidence="5">Transmembrane protein</fullName>
    </recommendedName>
</protein>
<dbReference type="OrthoDB" id="387555at2"/>
<dbReference type="Proteomes" id="UP000031565">
    <property type="component" value="Unassembled WGS sequence"/>
</dbReference>
<feature type="transmembrane region" description="Helical" evidence="1">
    <location>
        <begin position="100"/>
        <end position="118"/>
    </location>
</feature>
<evidence type="ECO:0000313" key="2">
    <source>
        <dbReference type="EMBL" id="PQM29815.1"/>
    </source>
</evidence>
<evidence type="ECO:0000313" key="3">
    <source>
        <dbReference type="EMBL" id="PQM30333.1"/>
    </source>
</evidence>
<dbReference type="STRING" id="2138.SMSRO_v1c00900"/>
<organism evidence="3 4">
    <name type="scientific">Spiroplasma poulsonii</name>
    <dbReference type="NCBI Taxonomy" id="2138"/>
    <lineage>
        <taxon>Bacteria</taxon>
        <taxon>Bacillati</taxon>
        <taxon>Mycoplasmatota</taxon>
        <taxon>Mollicutes</taxon>
        <taxon>Entomoplasmatales</taxon>
        <taxon>Spiroplasmataceae</taxon>
        <taxon>Spiroplasma</taxon>
    </lineage>
</organism>
<evidence type="ECO:0000256" key="1">
    <source>
        <dbReference type="SAM" id="Phobius"/>
    </source>
</evidence>
<keyword evidence="1" id="KW-1133">Transmembrane helix</keyword>
<feature type="transmembrane region" description="Helical" evidence="1">
    <location>
        <begin position="492"/>
        <end position="513"/>
    </location>
</feature>
<feature type="transmembrane region" description="Helical" evidence="1">
    <location>
        <begin position="187"/>
        <end position="208"/>
    </location>
</feature>
<dbReference type="AlphaFoldDB" id="A0A2P6FA53"/>
<feature type="transmembrane region" description="Helical" evidence="1">
    <location>
        <begin position="220"/>
        <end position="241"/>
    </location>
</feature>
<reference evidence="3" key="3">
    <citation type="submission" date="2017-11" db="EMBL/GenBank/DDBJ databases">
        <title>Cell-free culture of the endosymbiotic bacteria Spiroplasma poulsonii highlights bacterial genes involved in host-symbiont interactions.</title>
        <authorList>
            <person name="Masson F."/>
            <person name="Calderon Copete S.P."/>
            <person name="Schupfer F."/>
            <person name="Garcia-Arraez G."/>
            <person name="Lemaitre B."/>
        </authorList>
    </citation>
    <scope>NUCLEOTIDE SEQUENCE</scope>
    <source>
        <strain evidence="3">MSRO</strain>
    </source>
</reference>
<sequence length="540" mass="63645">MTKIVLIAIAFFLYYYWVFSSTGAILAEVLKIRTKNIYFGMIMGFFFYFAVISFLLIPLELITDLRYIILVYSLLYINILYSLFLLLFIRYWFNINLWDWNHAIFFVAFGVFMVLYYLKNYFISPSELNITNTYILSFYQYDSVDNNIIFKLNPDVIVGNARALASLSWFTNVSVWFVMTGIDPSEIIWNLLNILDAMLFASIFVTLLSNFANKKSNRFLIGLLSLLVLSASKLLIYYFGYDSWHPQNMLTSLFFVTFILMTIYTNEEYRSRNMPWIIGIIFSSYITFEWDASYIMLFIIYVSTWITMLKYQTNFLKDMVKFILFPTLCFIFYNAQIKNFLLIFIFLGLFLLMLILSILLYRNYSRVHDIELMMYVGRKKLLFVVPFIFTLISVVVLATGENNLNFWTLENIASALYVQLELMRFQPWTNIVFLIISFVFLGLALIWLLFFEQIPNFAAKTPINMLSLLTVTFFNPLVGRFLILIFNEQALLNNATVFIVALLVALNISVYALRIKPFKKWHLKKPTMPPHNKQKLRAMK</sequence>